<dbReference type="AlphaFoldDB" id="A0A4Y8L7I9"/>
<gene>
    <name evidence="2" type="ORF">E2605_07340</name>
</gene>
<dbReference type="RefSeq" id="WP_134435944.1">
    <property type="nucleotide sequence ID" value="NZ_AP028867.1"/>
</dbReference>
<keyword evidence="1" id="KW-1133">Transmembrane helix</keyword>
<keyword evidence="1" id="KW-0472">Membrane</keyword>
<dbReference type="STRING" id="1121485.GCA_000426485_02293"/>
<organism evidence="2 3">
    <name type="scientific">Dysgonomonas capnocytophagoides</name>
    <dbReference type="NCBI Taxonomy" id="45254"/>
    <lineage>
        <taxon>Bacteria</taxon>
        <taxon>Pseudomonadati</taxon>
        <taxon>Bacteroidota</taxon>
        <taxon>Bacteroidia</taxon>
        <taxon>Bacteroidales</taxon>
        <taxon>Dysgonomonadaceae</taxon>
        <taxon>Dysgonomonas</taxon>
    </lineage>
</organism>
<dbReference type="Proteomes" id="UP000297861">
    <property type="component" value="Unassembled WGS sequence"/>
</dbReference>
<protein>
    <submittedName>
        <fullName evidence="2">DUF4907 domain-containing protein</fullName>
    </submittedName>
</protein>
<proteinExistence type="predicted"/>
<evidence type="ECO:0000313" key="3">
    <source>
        <dbReference type="Proteomes" id="UP000297861"/>
    </source>
</evidence>
<accession>A0A4Y8L7I9</accession>
<keyword evidence="1" id="KW-0812">Transmembrane</keyword>
<reference evidence="2 3" key="1">
    <citation type="submission" date="2019-03" db="EMBL/GenBank/DDBJ databases">
        <title>San Antonio Military Medical Center submission to MRSN (WRAIR), pending publication.</title>
        <authorList>
            <person name="Blyth D.M."/>
            <person name="Mccarthy S.L."/>
            <person name="Schall S.E."/>
            <person name="Stam J.A."/>
            <person name="Ong A.C."/>
            <person name="Mcgann P.T."/>
        </authorList>
    </citation>
    <scope>NUCLEOTIDE SEQUENCE [LARGE SCALE GENOMIC DNA]</scope>
    <source>
        <strain evidence="2 3">MRSN571793</strain>
    </source>
</reference>
<dbReference type="OrthoDB" id="674043at2"/>
<dbReference type="InterPro" id="IPR032593">
    <property type="entry name" value="DUF4907"/>
</dbReference>
<comment type="caution">
    <text evidence="2">The sequence shown here is derived from an EMBL/GenBank/DDBJ whole genome shotgun (WGS) entry which is preliminary data.</text>
</comment>
<name>A0A4Y8L7I9_9BACT</name>
<sequence length="117" mass="13053">MMNIMSSINQKRLLWAIISLIIVIACIFVFNNTKSASSNSVSVETYKVKQGWGYLIRKGQKKIIDQPYMPCIAGNLPFPDEVSAKNTGELVASKVSKDELPTITHDELVKIIGNRIK</sequence>
<dbReference type="EMBL" id="SOML01000003">
    <property type="protein sequence ID" value="TFD97472.1"/>
    <property type="molecule type" value="Genomic_DNA"/>
</dbReference>
<dbReference type="Pfam" id="PF16250">
    <property type="entry name" value="DUF4907"/>
    <property type="match status" value="1"/>
</dbReference>
<evidence type="ECO:0000256" key="1">
    <source>
        <dbReference type="SAM" id="Phobius"/>
    </source>
</evidence>
<keyword evidence="3" id="KW-1185">Reference proteome</keyword>
<feature type="transmembrane region" description="Helical" evidence="1">
    <location>
        <begin position="12"/>
        <end position="30"/>
    </location>
</feature>
<evidence type="ECO:0000313" key="2">
    <source>
        <dbReference type="EMBL" id="TFD97472.1"/>
    </source>
</evidence>